<dbReference type="Proteomes" id="UP000030651">
    <property type="component" value="Unassembled WGS sequence"/>
</dbReference>
<dbReference type="InParanoid" id="W3X4L5"/>
<evidence type="ECO:0000313" key="6">
    <source>
        <dbReference type="Proteomes" id="UP000030651"/>
    </source>
</evidence>
<dbReference type="STRING" id="1229662.W3X4L5"/>
<evidence type="ECO:0000256" key="1">
    <source>
        <dbReference type="ARBA" id="ARBA00022737"/>
    </source>
</evidence>
<proteinExistence type="predicted"/>
<dbReference type="OrthoDB" id="5086500at2759"/>
<gene>
    <name evidence="5" type="ORF">PFICI_07851</name>
</gene>
<dbReference type="SUPFAM" id="SSF52540">
    <property type="entry name" value="P-loop containing nucleoside triphosphate hydrolases"/>
    <property type="match status" value="1"/>
</dbReference>
<evidence type="ECO:0000256" key="2">
    <source>
        <dbReference type="SAM" id="MobiDB-lite"/>
    </source>
</evidence>
<sequence length="1166" mass="131684">MSGLEPLAALGLACNVLQVVEVGLQTINLIKVVYQGGSIDDALEQNAVILANISREVKKSKQPAKCPKHEQQLIAAAERCSTAARDLTEEIQFLVGSAKKGSLASTLKVVARTSWRRRRLERLKENLDSAEKLMNTGLLVRIWSSANTAELDLKKIKEDLRSFIVQFQNGHRNTSELVSRETIAIKEHVTSVSAQNAKSLEIARQSLDSLVLDASFHESQAKRDRLLQSLKYPGFNERRNQVAEAYKNTGTWIFAGDGDEIDSLEDRARSSSEDITSETSESQETRHNVQDYVSAIKWDSFSNWLRSTDTIYWISGKPGAGKTTLVKFIINHPDTQTFLKVWQPSPLIVSHFLWRPGTELQRSIKGLLCSLVQQLLENSTTVLDSILQCVPRVNMKDTDTDWSAEELRLLCLRVLSTYDRPICLFLDGLDEVDSRDGVVRLLNLVDEVAESANIKICLSSRPEPLLQRRLSIYPSLRLQDLNMGDLELYARDRVILPDGYVADRGRDDLIHSLVNKAEGVFLWLVLAVSSINRGAEYGDTIDLVDERIRQLPGDLIELYKDMWNRACKDDPLQYRQTAALYFKLLLIHREEDSAFERSFFGWDLFTFTLASTSTADEILQHGNRAPDLISEATILQRCQEVERKIGIYCFGLIELGPGQDYLGDEDTTVVGHYGDAFDKLLPLTGGKRVLRFMHRTAHDFLLDTADGRAILEFDTSSKISLEIRIVQAYLAGSQLFLHADYYVLDSASFATTPLYLMRYLRRVYQGTDSCMVLDWQQLIRRCESLCNDGKLFVGSRNQARLCKGEDFLKVAASICSDEYVLHAIKHGALSQQAKSEILLNACNAYASRRTYLRPQDLNVDESIRVLLREGADPKYKGFKFSPDLWLWPFAQLDTPFTDYLACRQIHRKNHGLKLESLVVMLETLRIFIDREANLDEMVTVVFLLGTWFDPCREDSLPGLHLFQVFELTRINPDFTFHTMEDSILFVSFPAHAVLDAFLNMIRLGNPPPAEETKLNGLLLSLETRCKNWCSSERSRFIGRVGRAAASLEEGGWFETTEDQQERITKLVISQALKSAWAIAKSSTIVMTASDDEDDVNNLFAAGDSKRTRPKVPRMKWLNKTSIIITSNKGKKPHGSESACILQDASDGAYFLDEAGDKSSYDLSHLE</sequence>
<dbReference type="PANTHER" id="PTHR10039:SF5">
    <property type="entry name" value="NACHT DOMAIN-CONTAINING PROTEIN"/>
    <property type="match status" value="1"/>
</dbReference>
<dbReference type="HOGENOM" id="CLU_007480_0_0_1"/>
<name>W3X4L5_PESFW</name>
<protein>
    <submittedName>
        <fullName evidence="5">Uncharacterized protein</fullName>
    </submittedName>
</protein>
<keyword evidence="1" id="KW-0677">Repeat</keyword>
<dbReference type="eggNOG" id="ENOG502SHRA">
    <property type="taxonomic scope" value="Eukaryota"/>
</dbReference>
<organism evidence="5 6">
    <name type="scientific">Pestalotiopsis fici (strain W106-1 / CGMCC3.15140)</name>
    <dbReference type="NCBI Taxonomy" id="1229662"/>
    <lineage>
        <taxon>Eukaryota</taxon>
        <taxon>Fungi</taxon>
        <taxon>Dikarya</taxon>
        <taxon>Ascomycota</taxon>
        <taxon>Pezizomycotina</taxon>
        <taxon>Sordariomycetes</taxon>
        <taxon>Xylariomycetidae</taxon>
        <taxon>Amphisphaeriales</taxon>
        <taxon>Sporocadaceae</taxon>
        <taxon>Pestalotiopsis</taxon>
    </lineage>
</organism>
<dbReference type="Gene3D" id="3.40.50.300">
    <property type="entry name" value="P-loop containing nucleotide triphosphate hydrolases"/>
    <property type="match status" value="1"/>
</dbReference>
<dbReference type="InterPro" id="IPR027417">
    <property type="entry name" value="P-loop_NTPase"/>
</dbReference>
<dbReference type="KEGG" id="pfy:PFICI_07851"/>
<evidence type="ECO:0000259" key="4">
    <source>
        <dbReference type="Pfam" id="PF25053"/>
    </source>
</evidence>
<accession>W3X4L5</accession>
<dbReference type="AlphaFoldDB" id="W3X4L5"/>
<evidence type="ECO:0000259" key="3">
    <source>
        <dbReference type="Pfam" id="PF24883"/>
    </source>
</evidence>
<dbReference type="InterPro" id="IPR056693">
    <property type="entry name" value="DUF7791"/>
</dbReference>
<dbReference type="PANTHER" id="PTHR10039">
    <property type="entry name" value="AMELOGENIN"/>
    <property type="match status" value="1"/>
</dbReference>
<dbReference type="InterPro" id="IPR056884">
    <property type="entry name" value="NPHP3-like_N"/>
</dbReference>
<reference evidence="6" key="1">
    <citation type="journal article" date="2015" name="BMC Genomics">
        <title>Genomic and transcriptomic analysis of the endophytic fungus Pestalotiopsis fici reveals its lifestyle and high potential for synthesis of natural products.</title>
        <authorList>
            <person name="Wang X."/>
            <person name="Zhang X."/>
            <person name="Liu L."/>
            <person name="Xiang M."/>
            <person name="Wang W."/>
            <person name="Sun X."/>
            <person name="Che Y."/>
            <person name="Guo L."/>
            <person name="Liu G."/>
            <person name="Guo L."/>
            <person name="Wang C."/>
            <person name="Yin W.B."/>
            <person name="Stadler M."/>
            <person name="Zhang X."/>
            <person name="Liu X."/>
        </authorList>
    </citation>
    <scope>NUCLEOTIDE SEQUENCE [LARGE SCALE GENOMIC DNA]</scope>
    <source>
        <strain evidence="6">W106-1 / CGMCC3.15140</strain>
    </source>
</reference>
<keyword evidence="6" id="KW-1185">Reference proteome</keyword>
<dbReference type="RefSeq" id="XP_007834623.1">
    <property type="nucleotide sequence ID" value="XM_007836432.1"/>
</dbReference>
<feature type="domain" description="Nephrocystin 3-like N-terminal" evidence="3">
    <location>
        <begin position="298"/>
        <end position="461"/>
    </location>
</feature>
<evidence type="ECO:0000313" key="5">
    <source>
        <dbReference type="EMBL" id="ETS80322.1"/>
    </source>
</evidence>
<dbReference type="EMBL" id="KI912113">
    <property type="protein sequence ID" value="ETS80322.1"/>
    <property type="molecule type" value="Genomic_DNA"/>
</dbReference>
<dbReference type="OMA" id="SANIKIC"/>
<feature type="region of interest" description="Disordered" evidence="2">
    <location>
        <begin position="265"/>
        <end position="286"/>
    </location>
</feature>
<feature type="compositionally biased region" description="Low complexity" evidence="2">
    <location>
        <begin position="273"/>
        <end position="282"/>
    </location>
</feature>
<feature type="domain" description="DUF7791" evidence="4">
    <location>
        <begin position="573"/>
        <end position="730"/>
    </location>
</feature>
<dbReference type="GeneID" id="19272864"/>
<dbReference type="Pfam" id="PF24883">
    <property type="entry name" value="NPHP3_N"/>
    <property type="match status" value="1"/>
</dbReference>
<dbReference type="Pfam" id="PF25053">
    <property type="entry name" value="DUF7791"/>
    <property type="match status" value="1"/>
</dbReference>